<dbReference type="GO" id="GO:0045087">
    <property type="term" value="P:innate immune response"/>
    <property type="evidence" value="ECO:0007669"/>
    <property type="project" value="UniProtKB-KW"/>
</dbReference>
<evidence type="ECO:0000256" key="14">
    <source>
        <dbReference type="SAM" id="Phobius"/>
    </source>
</evidence>
<reference evidence="17" key="3">
    <citation type="submission" date="2025-09" db="UniProtKB">
        <authorList>
            <consortium name="Ensembl"/>
        </authorList>
    </citation>
    <scope>IDENTIFICATION</scope>
</reference>
<evidence type="ECO:0000256" key="1">
    <source>
        <dbReference type="ARBA" id="ARBA00004479"/>
    </source>
</evidence>
<dbReference type="GeneTree" id="ENSGT00940000156323"/>
<reference evidence="17" key="2">
    <citation type="submission" date="2025-08" db="UniProtKB">
        <authorList>
            <consortium name="Ensembl"/>
        </authorList>
    </citation>
    <scope>IDENTIFICATION</scope>
</reference>
<feature type="transmembrane region" description="Helical" evidence="14">
    <location>
        <begin position="431"/>
        <end position="454"/>
    </location>
</feature>
<dbReference type="GO" id="GO:0042497">
    <property type="term" value="F:triacyl lipopeptide binding"/>
    <property type="evidence" value="ECO:0007669"/>
    <property type="project" value="TreeGrafter"/>
</dbReference>
<keyword evidence="5 14" id="KW-0812">Transmembrane</keyword>
<dbReference type="PROSITE" id="PS51450">
    <property type="entry name" value="LRR"/>
    <property type="match status" value="3"/>
</dbReference>
<dbReference type="InterPro" id="IPR035897">
    <property type="entry name" value="Toll_tir_struct_dom_sf"/>
</dbReference>
<dbReference type="SMART" id="SM00364">
    <property type="entry name" value="LRR_BAC"/>
    <property type="match status" value="4"/>
</dbReference>
<comment type="similarity">
    <text evidence="2">Belongs to the Toll-like receptor family.</text>
</comment>
<organism evidence="17 18">
    <name type="scientific">Electrophorus electricus</name>
    <name type="common">Electric eel</name>
    <name type="synonym">Gymnotus electricus</name>
    <dbReference type="NCBI Taxonomy" id="8005"/>
    <lineage>
        <taxon>Eukaryota</taxon>
        <taxon>Metazoa</taxon>
        <taxon>Chordata</taxon>
        <taxon>Craniata</taxon>
        <taxon>Vertebrata</taxon>
        <taxon>Euteleostomi</taxon>
        <taxon>Actinopterygii</taxon>
        <taxon>Neopterygii</taxon>
        <taxon>Teleostei</taxon>
        <taxon>Ostariophysi</taxon>
        <taxon>Gymnotiformes</taxon>
        <taxon>Gymnotoidei</taxon>
        <taxon>Gymnotidae</taxon>
        <taxon>Electrophorus</taxon>
    </lineage>
</organism>
<dbReference type="Pfam" id="PF01582">
    <property type="entry name" value="TIR"/>
    <property type="match status" value="1"/>
</dbReference>
<dbReference type="SMART" id="SM00255">
    <property type="entry name" value="TIR"/>
    <property type="match status" value="1"/>
</dbReference>
<keyword evidence="9 14" id="KW-1133">Transmembrane helix</keyword>
<feature type="domain" description="TIR" evidence="16">
    <location>
        <begin position="483"/>
        <end position="626"/>
    </location>
</feature>
<keyword evidence="11" id="KW-0675">Receptor</keyword>
<evidence type="ECO:0000256" key="7">
    <source>
        <dbReference type="ARBA" id="ARBA00022737"/>
    </source>
</evidence>
<protein>
    <recommendedName>
        <fullName evidence="16">TIR domain-containing protein</fullName>
    </recommendedName>
</protein>
<dbReference type="SMART" id="SM00369">
    <property type="entry name" value="LRR_TYP"/>
    <property type="match status" value="4"/>
</dbReference>
<dbReference type="PANTHER" id="PTHR24365:SF17">
    <property type="entry name" value="TOLL-LIKE RECEPTOR 2"/>
    <property type="match status" value="1"/>
</dbReference>
<dbReference type="InterPro" id="IPR000157">
    <property type="entry name" value="TIR_dom"/>
</dbReference>
<dbReference type="GO" id="GO:0038023">
    <property type="term" value="F:signaling receptor activity"/>
    <property type="evidence" value="ECO:0007669"/>
    <property type="project" value="TreeGrafter"/>
</dbReference>
<accession>A0AAY5F5W9</accession>
<keyword evidence="3" id="KW-0399">Innate immunity</keyword>
<evidence type="ECO:0000256" key="3">
    <source>
        <dbReference type="ARBA" id="ARBA00022588"/>
    </source>
</evidence>
<dbReference type="Gene3D" id="3.40.50.10140">
    <property type="entry name" value="Toll/interleukin-1 receptor homology (TIR) domain"/>
    <property type="match status" value="1"/>
</dbReference>
<dbReference type="Pfam" id="PF13855">
    <property type="entry name" value="LRR_8"/>
    <property type="match status" value="1"/>
</dbReference>
<keyword evidence="6 15" id="KW-0732">Signal</keyword>
<keyword evidence="7" id="KW-0677">Repeat</keyword>
<evidence type="ECO:0000256" key="9">
    <source>
        <dbReference type="ARBA" id="ARBA00022989"/>
    </source>
</evidence>
<dbReference type="InterPro" id="IPR001611">
    <property type="entry name" value="Leu-rich_rpt"/>
</dbReference>
<keyword evidence="12" id="KW-0325">Glycoprotein</keyword>
<dbReference type="Gene3D" id="3.80.10.10">
    <property type="entry name" value="Ribonuclease Inhibitor"/>
    <property type="match status" value="2"/>
</dbReference>
<evidence type="ECO:0000256" key="12">
    <source>
        <dbReference type="ARBA" id="ARBA00023180"/>
    </source>
</evidence>
<evidence type="ECO:0000256" key="10">
    <source>
        <dbReference type="ARBA" id="ARBA00023136"/>
    </source>
</evidence>
<keyword evidence="10 14" id="KW-0472">Membrane</keyword>
<evidence type="ECO:0000256" key="13">
    <source>
        <dbReference type="ARBA" id="ARBA00023198"/>
    </source>
</evidence>
<dbReference type="SUPFAM" id="SSF52200">
    <property type="entry name" value="Toll/Interleukin receptor TIR domain"/>
    <property type="match status" value="1"/>
</dbReference>
<dbReference type="PRINTS" id="PR01537">
    <property type="entry name" value="INTRLKN1R1F"/>
</dbReference>
<evidence type="ECO:0000256" key="4">
    <source>
        <dbReference type="ARBA" id="ARBA00022614"/>
    </source>
</evidence>
<keyword evidence="13" id="KW-0395">Inflammatory response</keyword>
<dbReference type="SUPFAM" id="SSF52058">
    <property type="entry name" value="L domain-like"/>
    <property type="match status" value="1"/>
</dbReference>
<keyword evidence="8" id="KW-0391">Immunity</keyword>
<name>A0AAY5F5W9_ELEEL</name>
<dbReference type="Proteomes" id="UP000314983">
    <property type="component" value="Chromosome 2"/>
</dbReference>
<proteinExistence type="inferred from homology"/>
<dbReference type="Ensembl" id="ENSEEET00000065632.1">
    <property type="protein sequence ID" value="ENSEEEP00000064422.1"/>
    <property type="gene ID" value="ENSEEEG00000019064.2"/>
</dbReference>
<evidence type="ECO:0000256" key="15">
    <source>
        <dbReference type="SAM" id="SignalP"/>
    </source>
</evidence>
<evidence type="ECO:0000256" key="11">
    <source>
        <dbReference type="ARBA" id="ARBA00023170"/>
    </source>
</evidence>
<dbReference type="AlphaFoldDB" id="A0AAY5F5W9"/>
<dbReference type="GO" id="GO:0043235">
    <property type="term" value="C:receptor complex"/>
    <property type="evidence" value="ECO:0007669"/>
    <property type="project" value="TreeGrafter"/>
</dbReference>
<dbReference type="InterPro" id="IPR032675">
    <property type="entry name" value="LRR_dom_sf"/>
</dbReference>
<evidence type="ECO:0000256" key="2">
    <source>
        <dbReference type="ARBA" id="ARBA00009634"/>
    </source>
</evidence>
<evidence type="ECO:0000256" key="8">
    <source>
        <dbReference type="ARBA" id="ARBA00022859"/>
    </source>
</evidence>
<comment type="subcellular location">
    <subcellularLocation>
        <location evidence="1">Membrane</location>
        <topology evidence="1">Single-pass type I membrane protein</topology>
    </subcellularLocation>
</comment>
<feature type="chain" id="PRO_5044346119" description="TIR domain-containing protein" evidence="15">
    <location>
        <begin position="20"/>
        <end position="645"/>
    </location>
</feature>
<dbReference type="PROSITE" id="PS50104">
    <property type="entry name" value="TIR"/>
    <property type="match status" value="1"/>
</dbReference>
<evidence type="ECO:0000313" key="17">
    <source>
        <dbReference type="Ensembl" id="ENSEEEP00000064422.1"/>
    </source>
</evidence>
<reference evidence="17 18" key="1">
    <citation type="submission" date="2020-05" db="EMBL/GenBank/DDBJ databases">
        <title>Electrophorus electricus (electric eel) genome, fEleEle1, primary haplotype.</title>
        <authorList>
            <person name="Myers G."/>
            <person name="Meyer A."/>
            <person name="Fedrigo O."/>
            <person name="Formenti G."/>
            <person name="Rhie A."/>
            <person name="Tracey A."/>
            <person name="Sims Y."/>
            <person name="Jarvis E.D."/>
        </authorList>
    </citation>
    <scope>NUCLEOTIDE SEQUENCE [LARGE SCALE GENOMIC DNA]</scope>
</reference>
<dbReference type="InterPro" id="IPR003591">
    <property type="entry name" value="Leu-rich_rpt_typical-subtyp"/>
</dbReference>
<dbReference type="GO" id="GO:0006954">
    <property type="term" value="P:inflammatory response"/>
    <property type="evidence" value="ECO:0007669"/>
    <property type="project" value="UniProtKB-KW"/>
</dbReference>
<dbReference type="GO" id="GO:0005886">
    <property type="term" value="C:plasma membrane"/>
    <property type="evidence" value="ECO:0007669"/>
    <property type="project" value="TreeGrafter"/>
</dbReference>
<dbReference type="GO" id="GO:0002224">
    <property type="term" value="P:toll-like receptor signaling pathway"/>
    <property type="evidence" value="ECO:0007669"/>
    <property type="project" value="TreeGrafter"/>
</dbReference>
<evidence type="ECO:0000313" key="18">
    <source>
        <dbReference type="Proteomes" id="UP000314983"/>
    </source>
</evidence>
<sequence length="645" mass="74291">MTVIFIVLSLPGMFSQTSCSNCEEHSFCTCSKKGFYHIPQVPFSALGLDLSLNNIEMIDQGDLEAYTELLELNLHKSKLNVICSHPFKSQNHLEFLDLSDNHLTNLSSSWFENLLFLPHLNILGNNYTTLGSNPIFHTLANLRILKFGNPHLQKLEKHVLYGLDSLTKIEFYCSNLKAYKNGSLHPNKPLSAVTIRNALTTPGNIHITSSILYDVSHPSTAMVVLDFLLTDNISVLPLWECNVFVVHYLTIQQGLCYGRGTIPHLNTLNISQNFLRSIGEISQLVFQFKKLTSLDLSKNNFNDIPENCGWPLNLTFLNLSSTKLYQVTPYLPQSLNILDLTDNDLTTFFPFTLFIQRNTLNMFAKSDLSRYMRLQSLEAGQNNFVCSCEFVTFLQCDVENFVTLTDACDSPLTFQGQKIKSIQMSIFVCHMIPAISILCIETIVVFFLCGFTCYKLYILWYLKMTWAWLQAKHKSAVSRNTNVIYDAFVSYSDHDSEWVEELLVPELEKAESSFALCLHKRNFQPGHWILDNIIDSIEKSHCTLFVLSEHFVMSEWCRYELDFAHFHIFDENNDSVVLILLEPIDKKSIPKRFCKLRKVMNSKTYLEWPTEEDMRAEFWHNLKALIKEPVMIEIYLSEGKEYMDI</sequence>
<feature type="signal peptide" evidence="15">
    <location>
        <begin position="1"/>
        <end position="19"/>
    </location>
</feature>
<dbReference type="PANTHER" id="PTHR24365">
    <property type="entry name" value="TOLL-LIKE RECEPTOR"/>
    <property type="match status" value="1"/>
</dbReference>
<evidence type="ECO:0000259" key="16">
    <source>
        <dbReference type="PROSITE" id="PS50104"/>
    </source>
</evidence>
<dbReference type="FunFam" id="3.40.50.10140:FF:000001">
    <property type="entry name" value="Toll-like receptor 2"/>
    <property type="match status" value="1"/>
</dbReference>
<keyword evidence="18" id="KW-1185">Reference proteome</keyword>
<keyword evidence="4" id="KW-0433">Leucine-rich repeat</keyword>
<evidence type="ECO:0000256" key="5">
    <source>
        <dbReference type="ARBA" id="ARBA00022692"/>
    </source>
</evidence>
<evidence type="ECO:0000256" key="6">
    <source>
        <dbReference type="ARBA" id="ARBA00022729"/>
    </source>
</evidence>